<sequence length="487" mass="53868">MILAELLKEWPCELECGSIRTEVKGITDRASDVLPGDVFVARKGKKYDGWDYIDLAIQNGAAAIVHNRYESSVEFPLPVIWVPNCSTFLSYASKKLYGPYDEELIIVAVTGTNGKTTVTHFIGQLLQSLGNKVAVVGTVGLFINGKKQTVSLEPLTTPLATELYRIFAYCVSQGVTHLVMEASSLALSEHRLDDCKIDIGVYLNVSRDHYEEHGGEKYYLAAKKRLCLFSEQIVVNIDDDFCNQLRMEHPVVKSFGKGILADCSIIHEETTSHGMRLLIQDYDIPVDINLPFKGEYLQYNVLAAVATISELGFSLQEIAPHTERLTLPKGRMQELNNDLGYRIFIDYAHTPSALNALLGALRTQTSQRLIVVFGCGGDRDKGKRAEMGAVADQYADFIILTDDNPRTESSNIILNSIAQGIETTDYSIQPNRKKAIQQALDMSGKGDLVIIAGKGHEEGQIIGSDILPFSDEHVVNEYLGRTKSANE</sequence>
<feature type="binding site" evidence="12">
    <location>
        <position position="191"/>
    </location>
    <ligand>
        <name>UDP-N-acetyl-alpha-D-muramoyl-L-alanyl-D-glutamate</name>
        <dbReference type="ChEBI" id="CHEBI:83900"/>
    </ligand>
</feature>
<evidence type="ECO:0000256" key="10">
    <source>
        <dbReference type="ARBA" id="ARBA00023306"/>
    </source>
</evidence>
<keyword evidence="5 12" id="KW-0132">Cell division</keyword>
<evidence type="ECO:0000313" key="18">
    <source>
        <dbReference type="Proteomes" id="UP000076021"/>
    </source>
</evidence>
<accession>A0A143H990</accession>
<evidence type="ECO:0000256" key="4">
    <source>
        <dbReference type="ARBA" id="ARBA00022598"/>
    </source>
</evidence>
<dbReference type="GO" id="GO:0071555">
    <property type="term" value="P:cell wall organization"/>
    <property type="evidence" value="ECO:0007669"/>
    <property type="project" value="UniProtKB-KW"/>
</dbReference>
<evidence type="ECO:0000256" key="2">
    <source>
        <dbReference type="ARBA" id="ARBA00005898"/>
    </source>
</evidence>
<keyword evidence="18" id="KW-1185">Reference proteome</keyword>
<dbReference type="RefSeq" id="WP_066785133.1">
    <property type="nucleotide sequence ID" value="NZ_CP014806.1"/>
</dbReference>
<comment type="catalytic activity">
    <reaction evidence="12">
        <text>UDP-N-acetyl-alpha-D-muramoyl-L-alanyl-D-glutamate + meso-2,6-diaminopimelate + ATP = UDP-N-acetyl-alpha-D-muramoyl-L-alanyl-gamma-D-glutamyl-meso-2,6-diaminopimelate + ADP + phosphate + H(+)</text>
        <dbReference type="Rhea" id="RHEA:23676"/>
        <dbReference type="ChEBI" id="CHEBI:15378"/>
        <dbReference type="ChEBI" id="CHEBI:30616"/>
        <dbReference type="ChEBI" id="CHEBI:43474"/>
        <dbReference type="ChEBI" id="CHEBI:57791"/>
        <dbReference type="ChEBI" id="CHEBI:83900"/>
        <dbReference type="ChEBI" id="CHEBI:83905"/>
        <dbReference type="ChEBI" id="CHEBI:456216"/>
        <dbReference type="EC" id="6.3.2.13"/>
    </reaction>
</comment>
<comment type="subcellular location">
    <subcellularLocation>
        <location evidence="12 13">Cytoplasm</location>
    </subcellularLocation>
</comment>
<dbReference type="PROSITE" id="PS01011">
    <property type="entry name" value="FOLYLPOLYGLU_SYNT_1"/>
    <property type="match status" value="1"/>
</dbReference>
<dbReference type="GO" id="GO:0008360">
    <property type="term" value="P:regulation of cell shape"/>
    <property type="evidence" value="ECO:0007669"/>
    <property type="project" value="UniProtKB-KW"/>
</dbReference>
<dbReference type="InterPro" id="IPR013221">
    <property type="entry name" value="Mur_ligase_cen"/>
</dbReference>
<proteinExistence type="inferred from homology"/>
<feature type="domain" description="Mur ligase central" evidence="16">
    <location>
        <begin position="109"/>
        <end position="307"/>
    </location>
</feature>
<evidence type="ECO:0000256" key="3">
    <source>
        <dbReference type="ARBA" id="ARBA00022490"/>
    </source>
</evidence>
<dbReference type="OrthoDB" id="9800958at2"/>
<dbReference type="InterPro" id="IPR005761">
    <property type="entry name" value="UDP-N-AcMur-Glu-dNH2Pim_ligase"/>
</dbReference>
<evidence type="ECO:0000256" key="13">
    <source>
        <dbReference type="RuleBase" id="RU004135"/>
    </source>
</evidence>
<keyword evidence="6 12" id="KW-0547">Nucleotide-binding</keyword>
<dbReference type="SUPFAM" id="SSF53623">
    <property type="entry name" value="MurD-like peptide ligases, catalytic domain"/>
    <property type="match status" value="1"/>
</dbReference>
<dbReference type="EC" id="6.3.2.13" evidence="12"/>
<dbReference type="Gene3D" id="3.40.1190.10">
    <property type="entry name" value="Mur-like, catalytic domain"/>
    <property type="match status" value="1"/>
</dbReference>
<evidence type="ECO:0000256" key="8">
    <source>
        <dbReference type="ARBA" id="ARBA00022960"/>
    </source>
</evidence>
<dbReference type="EMBL" id="CP014806">
    <property type="protein sequence ID" value="AMW98317.1"/>
    <property type="molecule type" value="Genomic_DNA"/>
</dbReference>
<reference evidence="17 18" key="1">
    <citation type="journal article" date="2016" name="Genome Announc.">
        <title>Whole-Genome Sequence of Rummeliibacillus stabekisii Strain PP9 Isolated from Antarctic Soil.</title>
        <authorList>
            <person name="da Mota F.F."/>
            <person name="Vollu R.E."/>
            <person name="Jurelevicius D."/>
            <person name="Seldin L."/>
        </authorList>
    </citation>
    <scope>NUCLEOTIDE SEQUENCE [LARGE SCALE GENOMIC DNA]</scope>
    <source>
        <strain evidence="17 18">PP9</strain>
    </source>
</reference>
<comment type="PTM">
    <text evidence="12">Carboxylation is probably crucial for Mg(2+) binding and, consequently, for the gamma-phosphate positioning of ATP.</text>
</comment>
<dbReference type="PANTHER" id="PTHR23135:SF4">
    <property type="entry name" value="UDP-N-ACETYLMURAMOYL-L-ALANYL-D-GLUTAMATE--2,6-DIAMINOPIMELATE LIGASE MURE HOMOLOG, CHLOROPLASTIC"/>
    <property type="match status" value="1"/>
</dbReference>
<evidence type="ECO:0000259" key="14">
    <source>
        <dbReference type="Pfam" id="PF01225"/>
    </source>
</evidence>
<dbReference type="Proteomes" id="UP000076021">
    <property type="component" value="Chromosome"/>
</dbReference>
<dbReference type="SUPFAM" id="SSF63418">
    <property type="entry name" value="MurE/MurF N-terminal domain"/>
    <property type="match status" value="1"/>
</dbReference>
<evidence type="ECO:0000256" key="6">
    <source>
        <dbReference type="ARBA" id="ARBA00022741"/>
    </source>
</evidence>
<comment type="caution">
    <text evidence="12">Lacks conserved residue(s) required for the propagation of feature annotation.</text>
</comment>
<dbReference type="InterPro" id="IPR036565">
    <property type="entry name" value="Mur-like_cat_sf"/>
</dbReference>
<dbReference type="HAMAP" id="MF_00208">
    <property type="entry name" value="MurE"/>
    <property type="match status" value="1"/>
</dbReference>
<keyword evidence="10 12" id="KW-0131">Cell cycle</keyword>
<evidence type="ECO:0000256" key="7">
    <source>
        <dbReference type="ARBA" id="ARBA00022840"/>
    </source>
</evidence>
<reference evidence="18" key="2">
    <citation type="submission" date="2016-03" db="EMBL/GenBank/DDBJ databases">
        <authorList>
            <person name="Ploux O."/>
        </authorList>
    </citation>
    <scope>NUCLEOTIDE SEQUENCE [LARGE SCALE GENOMIC DNA]</scope>
    <source>
        <strain evidence="18">PP9</strain>
    </source>
</reference>
<organism evidence="17 18">
    <name type="scientific">Rummeliibacillus stabekisii</name>
    <dbReference type="NCBI Taxonomy" id="241244"/>
    <lineage>
        <taxon>Bacteria</taxon>
        <taxon>Bacillati</taxon>
        <taxon>Bacillota</taxon>
        <taxon>Bacilli</taxon>
        <taxon>Bacillales</taxon>
        <taxon>Caryophanaceae</taxon>
        <taxon>Rummeliibacillus</taxon>
    </lineage>
</organism>
<comment type="cofactor">
    <cofactor evidence="12">
        <name>Mg(2+)</name>
        <dbReference type="ChEBI" id="CHEBI:18420"/>
    </cofactor>
</comment>
<keyword evidence="3 12" id="KW-0963">Cytoplasm</keyword>
<keyword evidence="12" id="KW-0460">Magnesium</keyword>
<dbReference type="GO" id="GO:0000287">
    <property type="term" value="F:magnesium ion binding"/>
    <property type="evidence" value="ECO:0007669"/>
    <property type="project" value="UniProtKB-UniRule"/>
</dbReference>
<evidence type="ECO:0000256" key="12">
    <source>
        <dbReference type="HAMAP-Rule" id="MF_00208"/>
    </source>
</evidence>
<feature type="short sequence motif" description="Meso-diaminopimelate recognition motif" evidence="12">
    <location>
        <begin position="403"/>
        <end position="406"/>
    </location>
</feature>
<dbReference type="GO" id="GO:0005524">
    <property type="term" value="F:ATP binding"/>
    <property type="evidence" value="ECO:0007669"/>
    <property type="project" value="UniProtKB-UniRule"/>
</dbReference>
<dbReference type="GO" id="GO:0005737">
    <property type="term" value="C:cytoplasm"/>
    <property type="evidence" value="ECO:0007669"/>
    <property type="project" value="UniProtKB-SubCell"/>
</dbReference>
<name>A0A143H990_9BACL</name>
<dbReference type="UniPathway" id="UPA00219"/>
<dbReference type="Gene3D" id="3.90.190.20">
    <property type="entry name" value="Mur ligase, C-terminal domain"/>
    <property type="match status" value="1"/>
</dbReference>
<evidence type="ECO:0000259" key="15">
    <source>
        <dbReference type="Pfam" id="PF02875"/>
    </source>
</evidence>
<gene>
    <name evidence="12" type="primary">murE</name>
    <name evidence="17" type="ORF">ATY39_02080</name>
</gene>
<dbReference type="InterPro" id="IPR004101">
    <property type="entry name" value="Mur_ligase_C"/>
</dbReference>
<feature type="domain" description="Mur ligase C-terminal" evidence="15">
    <location>
        <begin position="330"/>
        <end position="455"/>
    </location>
</feature>
<dbReference type="NCBIfam" id="TIGR01085">
    <property type="entry name" value="murE"/>
    <property type="match status" value="1"/>
</dbReference>
<dbReference type="GO" id="GO:0009252">
    <property type="term" value="P:peptidoglycan biosynthetic process"/>
    <property type="evidence" value="ECO:0007669"/>
    <property type="project" value="UniProtKB-UniRule"/>
</dbReference>
<dbReference type="GO" id="GO:0051301">
    <property type="term" value="P:cell division"/>
    <property type="evidence" value="ECO:0007669"/>
    <property type="project" value="UniProtKB-KW"/>
</dbReference>
<dbReference type="Gene3D" id="3.40.1390.10">
    <property type="entry name" value="MurE/MurF, N-terminal domain"/>
    <property type="match status" value="1"/>
</dbReference>
<feature type="binding site" evidence="12">
    <location>
        <position position="457"/>
    </location>
    <ligand>
        <name>meso-2,6-diaminopimelate</name>
        <dbReference type="ChEBI" id="CHEBI:57791"/>
    </ligand>
</feature>
<dbReference type="STRING" id="241244.ATY39_02080"/>
<comment type="pathway">
    <text evidence="1 12 13">Cell wall biogenesis; peptidoglycan biosynthesis.</text>
</comment>
<dbReference type="Pfam" id="PF02875">
    <property type="entry name" value="Mur_ligase_C"/>
    <property type="match status" value="1"/>
</dbReference>
<feature type="binding site" evidence="12">
    <location>
        <position position="183"/>
    </location>
    <ligand>
        <name>UDP-N-acetyl-alpha-D-muramoyl-L-alanyl-D-glutamate</name>
        <dbReference type="ChEBI" id="CHEBI:83900"/>
    </ligand>
</feature>
<feature type="binding site" evidence="12">
    <location>
        <begin position="403"/>
        <end position="406"/>
    </location>
    <ligand>
        <name>meso-2,6-diaminopimelate</name>
        <dbReference type="ChEBI" id="CHEBI:57791"/>
    </ligand>
</feature>
<feature type="domain" description="Mur ligase N-terminal catalytic" evidence="14">
    <location>
        <begin position="23"/>
        <end position="85"/>
    </location>
</feature>
<evidence type="ECO:0000313" key="17">
    <source>
        <dbReference type="EMBL" id="AMW98317.1"/>
    </source>
</evidence>
<dbReference type="PANTHER" id="PTHR23135">
    <property type="entry name" value="MUR LIGASE FAMILY MEMBER"/>
    <property type="match status" value="1"/>
</dbReference>
<feature type="binding site" evidence="12">
    <location>
        <position position="379"/>
    </location>
    <ligand>
        <name>meso-2,6-diaminopimelate</name>
        <dbReference type="ChEBI" id="CHEBI:57791"/>
    </ligand>
</feature>
<dbReference type="GO" id="GO:0004326">
    <property type="term" value="F:tetrahydrofolylpolyglutamate synthase activity"/>
    <property type="evidence" value="ECO:0007669"/>
    <property type="project" value="InterPro"/>
</dbReference>
<evidence type="ECO:0000256" key="1">
    <source>
        <dbReference type="ARBA" id="ARBA00004752"/>
    </source>
</evidence>
<keyword evidence="9 12" id="KW-0573">Peptidoglycan synthesis</keyword>
<dbReference type="NCBIfam" id="NF001126">
    <property type="entry name" value="PRK00139.1-4"/>
    <property type="match status" value="1"/>
</dbReference>
<dbReference type="SUPFAM" id="SSF53244">
    <property type="entry name" value="MurD-like peptide ligases, peptide-binding domain"/>
    <property type="match status" value="1"/>
</dbReference>
<dbReference type="Pfam" id="PF01225">
    <property type="entry name" value="Mur_ligase"/>
    <property type="match status" value="1"/>
</dbReference>
<keyword evidence="7 12" id="KW-0067">ATP-binding</keyword>
<dbReference type="AlphaFoldDB" id="A0A143H990"/>
<evidence type="ECO:0000256" key="9">
    <source>
        <dbReference type="ARBA" id="ARBA00022984"/>
    </source>
</evidence>
<keyword evidence="8 12" id="KW-0133">Cell shape</keyword>
<dbReference type="InterPro" id="IPR036615">
    <property type="entry name" value="Mur_ligase_C_dom_sf"/>
</dbReference>
<feature type="binding site" evidence="12">
    <location>
        <begin position="156"/>
        <end position="157"/>
    </location>
    <ligand>
        <name>UDP-N-acetyl-alpha-D-muramoyl-L-alanyl-D-glutamate</name>
        <dbReference type="ChEBI" id="CHEBI:83900"/>
    </ligand>
</feature>
<dbReference type="InterPro" id="IPR000713">
    <property type="entry name" value="Mur_ligase_N"/>
</dbReference>
<protein>
    <recommendedName>
        <fullName evidence="12">UDP-N-acetylmuramoyl-L-alanyl-D-glutamate--2,6-diaminopimelate ligase</fullName>
        <ecNumber evidence="12">6.3.2.13</ecNumber>
    </recommendedName>
    <alternativeName>
        <fullName evidence="12">Meso-A2pm-adding enzyme</fullName>
    </alternativeName>
    <alternativeName>
        <fullName evidence="12">Meso-diaminopimelate-adding enzyme</fullName>
    </alternativeName>
    <alternativeName>
        <fullName evidence="12">UDP-MurNAc-L-Ala-D-Glu:meso-diaminopimelate ligase</fullName>
    </alternativeName>
    <alternativeName>
        <fullName evidence="12">UDP-MurNAc-tripeptide synthetase</fullName>
    </alternativeName>
    <alternativeName>
        <fullName evidence="12">UDP-N-acetylmuramyl-tripeptide synthetase</fullName>
    </alternativeName>
</protein>
<dbReference type="KEGG" id="rst:ATY39_02080"/>
<comment type="similarity">
    <text evidence="2 12">Belongs to the MurCDEF family. MurE subfamily.</text>
</comment>
<evidence type="ECO:0000256" key="11">
    <source>
        <dbReference type="ARBA" id="ARBA00023316"/>
    </source>
</evidence>
<dbReference type="InterPro" id="IPR035911">
    <property type="entry name" value="MurE/MurF_N"/>
</dbReference>
<dbReference type="GO" id="GO:0008765">
    <property type="term" value="F:UDP-N-acetylmuramoylalanyl-D-glutamate-2,6-diaminopimelate ligase activity"/>
    <property type="evidence" value="ECO:0007669"/>
    <property type="project" value="UniProtKB-UniRule"/>
</dbReference>
<feature type="modified residue" description="N6-carboxylysine" evidence="12">
    <location>
        <position position="223"/>
    </location>
</feature>
<dbReference type="Pfam" id="PF08245">
    <property type="entry name" value="Mur_ligase_M"/>
    <property type="match status" value="1"/>
</dbReference>
<keyword evidence="4 12" id="KW-0436">Ligase</keyword>
<feature type="binding site" evidence="12">
    <location>
        <begin position="111"/>
        <end position="117"/>
    </location>
    <ligand>
        <name>ATP</name>
        <dbReference type="ChEBI" id="CHEBI:30616"/>
    </ligand>
</feature>
<evidence type="ECO:0000256" key="5">
    <source>
        <dbReference type="ARBA" id="ARBA00022618"/>
    </source>
</evidence>
<evidence type="ECO:0000259" key="16">
    <source>
        <dbReference type="Pfam" id="PF08245"/>
    </source>
</evidence>
<comment type="function">
    <text evidence="12">Catalyzes the addition of meso-diaminopimelic acid to the nucleotide precursor UDP-N-acetylmuramoyl-L-alanyl-D-glutamate (UMAG) in the biosynthesis of bacterial cell-wall peptidoglycan.</text>
</comment>
<dbReference type="InterPro" id="IPR018109">
    <property type="entry name" value="Folylpolyglutamate_synth_CS"/>
</dbReference>
<feature type="binding site" evidence="12">
    <location>
        <position position="453"/>
    </location>
    <ligand>
        <name>meso-2,6-diaminopimelate</name>
        <dbReference type="ChEBI" id="CHEBI:57791"/>
    </ligand>
</feature>
<keyword evidence="11 12" id="KW-0961">Cell wall biogenesis/degradation</keyword>